<feature type="transmembrane region" description="Helical" evidence="1">
    <location>
        <begin position="72"/>
        <end position="93"/>
    </location>
</feature>
<name>A0A8J2Y8Y7_9FLAO</name>
<dbReference type="RefSeq" id="WP_188439655.1">
    <property type="nucleotide sequence ID" value="NZ_BMGK01000003.1"/>
</dbReference>
<reference evidence="2" key="1">
    <citation type="journal article" date="2014" name="Int. J. Syst. Evol. Microbiol.">
        <title>Complete genome sequence of Corynebacterium casei LMG S-19264T (=DSM 44701T), isolated from a smear-ripened cheese.</title>
        <authorList>
            <consortium name="US DOE Joint Genome Institute (JGI-PGF)"/>
            <person name="Walter F."/>
            <person name="Albersmeier A."/>
            <person name="Kalinowski J."/>
            <person name="Ruckert C."/>
        </authorList>
    </citation>
    <scope>NUCLEOTIDE SEQUENCE</scope>
    <source>
        <strain evidence="2">CGMCC 1.12924</strain>
    </source>
</reference>
<evidence type="ECO:0000313" key="3">
    <source>
        <dbReference type="Proteomes" id="UP000652231"/>
    </source>
</evidence>
<evidence type="ECO:0000256" key="1">
    <source>
        <dbReference type="SAM" id="Phobius"/>
    </source>
</evidence>
<keyword evidence="1" id="KW-1133">Transmembrane helix</keyword>
<protein>
    <submittedName>
        <fullName evidence="2">Rod shape-determining protein MreD</fullName>
    </submittedName>
</protein>
<organism evidence="2 3">
    <name type="scientific">Planktosalinus lacus</name>
    <dbReference type="NCBI Taxonomy" id="1526573"/>
    <lineage>
        <taxon>Bacteria</taxon>
        <taxon>Pseudomonadati</taxon>
        <taxon>Bacteroidota</taxon>
        <taxon>Flavobacteriia</taxon>
        <taxon>Flavobacteriales</taxon>
        <taxon>Flavobacteriaceae</taxon>
        <taxon>Planktosalinus</taxon>
    </lineage>
</organism>
<keyword evidence="1" id="KW-0812">Transmembrane</keyword>
<dbReference type="Proteomes" id="UP000652231">
    <property type="component" value="Unassembled WGS sequence"/>
</dbReference>
<sequence length="168" mass="19291">MNNPIILHTVRFVLLVLAQVFVFNNINLFGYINPSVYLLFLILFPVKVNRSLFLFLGFLLGLTMDFFNNTGGIHAAACLLAAYARPLLLKYSFGVSYEYNTIKIDQTPMGGRLSYITSIVVIHHLLLYFLEVFNLRHTLFILKSTFLSSIFTILMVLVIMILFSKKQR</sequence>
<dbReference type="AlphaFoldDB" id="A0A8J2Y8Y7"/>
<evidence type="ECO:0000313" key="2">
    <source>
        <dbReference type="EMBL" id="GGD86000.1"/>
    </source>
</evidence>
<comment type="caution">
    <text evidence="2">The sequence shown here is derived from an EMBL/GenBank/DDBJ whole genome shotgun (WGS) entry which is preliminary data.</text>
</comment>
<reference evidence="2" key="2">
    <citation type="submission" date="2020-09" db="EMBL/GenBank/DDBJ databases">
        <authorList>
            <person name="Sun Q."/>
            <person name="Zhou Y."/>
        </authorList>
    </citation>
    <scope>NUCLEOTIDE SEQUENCE</scope>
    <source>
        <strain evidence="2">CGMCC 1.12924</strain>
    </source>
</reference>
<feature type="transmembrane region" description="Helical" evidence="1">
    <location>
        <begin position="12"/>
        <end position="32"/>
    </location>
</feature>
<keyword evidence="1" id="KW-0472">Membrane</keyword>
<keyword evidence="3" id="KW-1185">Reference proteome</keyword>
<accession>A0A8J2Y8Y7</accession>
<feature type="transmembrane region" description="Helical" evidence="1">
    <location>
        <begin position="113"/>
        <end position="133"/>
    </location>
</feature>
<proteinExistence type="predicted"/>
<gene>
    <name evidence="2" type="primary">mreD</name>
    <name evidence="2" type="ORF">GCM10011312_07540</name>
</gene>
<feature type="transmembrane region" description="Helical" evidence="1">
    <location>
        <begin position="145"/>
        <end position="163"/>
    </location>
</feature>
<dbReference type="EMBL" id="BMGK01000003">
    <property type="protein sequence ID" value="GGD86000.1"/>
    <property type="molecule type" value="Genomic_DNA"/>
</dbReference>
<feature type="transmembrane region" description="Helical" evidence="1">
    <location>
        <begin position="38"/>
        <end position="60"/>
    </location>
</feature>